<dbReference type="EMBL" id="ML143403">
    <property type="protein sequence ID" value="TBU30837.1"/>
    <property type="molecule type" value="Genomic_DNA"/>
</dbReference>
<dbReference type="AlphaFoldDB" id="A0A4Q9MU14"/>
<evidence type="ECO:0008006" key="3">
    <source>
        <dbReference type="Google" id="ProtNLM"/>
    </source>
</evidence>
<evidence type="ECO:0000256" key="1">
    <source>
        <dbReference type="SAM" id="SignalP"/>
    </source>
</evidence>
<keyword evidence="1" id="KW-0732">Signal</keyword>
<gene>
    <name evidence="2" type="ORF">BD311DRAFT_753924</name>
</gene>
<name>A0A4Q9MU14_9APHY</name>
<feature type="chain" id="PRO_5020557892" description="Secreted protein" evidence="1">
    <location>
        <begin position="19"/>
        <end position="107"/>
    </location>
</feature>
<accession>A0A4Q9MU14</accession>
<sequence>MWSSLLSEILCMCRPVLSPVTNSVTTSMSLRPNGTWDVQVQQDRHLVRHDRNQRQCVQEVYGLLIVCNNFTIQAPGHRMAGSGCHKQGKSIAHGAKDTCLPITSLAW</sequence>
<organism evidence="2">
    <name type="scientific">Dichomitus squalens</name>
    <dbReference type="NCBI Taxonomy" id="114155"/>
    <lineage>
        <taxon>Eukaryota</taxon>
        <taxon>Fungi</taxon>
        <taxon>Dikarya</taxon>
        <taxon>Basidiomycota</taxon>
        <taxon>Agaricomycotina</taxon>
        <taxon>Agaricomycetes</taxon>
        <taxon>Polyporales</taxon>
        <taxon>Polyporaceae</taxon>
        <taxon>Dichomitus</taxon>
    </lineage>
</organism>
<feature type="signal peptide" evidence="1">
    <location>
        <begin position="1"/>
        <end position="18"/>
    </location>
</feature>
<protein>
    <recommendedName>
        <fullName evidence="3">Secreted protein</fullName>
    </recommendedName>
</protein>
<reference evidence="2" key="1">
    <citation type="submission" date="2019-01" db="EMBL/GenBank/DDBJ databases">
        <title>Draft genome sequences of three monokaryotic isolates of the white-rot basidiomycete fungus Dichomitus squalens.</title>
        <authorList>
            <consortium name="DOE Joint Genome Institute"/>
            <person name="Lopez S.C."/>
            <person name="Andreopoulos B."/>
            <person name="Pangilinan J."/>
            <person name="Lipzen A."/>
            <person name="Riley R."/>
            <person name="Ahrendt S."/>
            <person name="Ng V."/>
            <person name="Barry K."/>
            <person name="Daum C."/>
            <person name="Grigoriev I.V."/>
            <person name="Hilden K.S."/>
            <person name="Makela M.R."/>
            <person name="de Vries R.P."/>
        </authorList>
    </citation>
    <scope>NUCLEOTIDE SEQUENCE [LARGE SCALE GENOMIC DNA]</scope>
    <source>
        <strain evidence="2">OM18370.1</strain>
    </source>
</reference>
<evidence type="ECO:0000313" key="2">
    <source>
        <dbReference type="EMBL" id="TBU30837.1"/>
    </source>
</evidence>
<proteinExistence type="predicted"/>
<dbReference type="Proteomes" id="UP000292957">
    <property type="component" value="Unassembled WGS sequence"/>
</dbReference>